<keyword evidence="1" id="KW-0677">Repeat</keyword>
<dbReference type="InterPro" id="IPR002110">
    <property type="entry name" value="Ankyrin_rpt"/>
</dbReference>
<organism evidence="4 5">
    <name type="scientific">Papaver somniferum</name>
    <name type="common">Opium poppy</name>
    <dbReference type="NCBI Taxonomy" id="3469"/>
    <lineage>
        <taxon>Eukaryota</taxon>
        <taxon>Viridiplantae</taxon>
        <taxon>Streptophyta</taxon>
        <taxon>Embryophyta</taxon>
        <taxon>Tracheophyta</taxon>
        <taxon>Spermatophyta</taxon>
        <taxon>Magnoliopsida</taxon>
        <taxon>Ranunculales</taxon>
        <taxon>Papaveraceae</taxon>
        <taxon>Papaveroideae</taxon>
        <taxon>Papaver</taxon>
    </lineage>
</organism>
<evidence type="ECO:0000256" key="1">
    <source>
        <dbReference type="ARBA" id="ARBA00022737"/>
    </source>
</evidence>
<feature type="repeat" description="ANK" evidence="3">
    <location>
        <begin position="61"/>
        <end position="82"/>
    </location>
</feature>
<dbReference type="Proteomes" id="UP000316621">
    <property type="component" value="Chromosome 5"/>
</dbReference>
<keyword evidence="2 3" id="KW-0040">ANK repeat</keyword>
<dbReference type="Pfam" id="PF00023">
    <property type="entry name" value="Ank"/>
    <property type="match status" value="1"/>
</dbReference>
<reference evidence="4 5" key="1">
    <citation type="journal article" date="2018" name="Science">
        <title>The opium poppy genome and morphinan production.</title>
        <authorList>
            <person name="Guo L."/>
            <person name="Winzer T."/>
            <person name="Yang X."/>
            <person name="Li Y."/>
            <person name="Ning Z."/>
            <person name="He Z."/>
            <person name="Teodor R."/>
            <person name="Lu Y."/>
            <person name="Bowser T.A."/>
            <person name="Graham I.A."/>
            <person name="Ye K."/>
        </authorList>
    </citation>
    <scope>NUCLEOTIDE SEQUENCE [LARGE SCALE GENOMIC DNA]</scope>
    <source>
        <strain evidence="5">cv. HN1</strain>
        <tissue evidence="4">Leaves</tissue>
    </source>
</reference>
<evidence type="ECO:0000313" key="5">
    <source>
        <dbReference type="Proteomes" id="UP000316621"/>
    </source>
</evidence>
<protein>
    <submittedName>
        <fullName evidence="4">Uncharacterized protein</fullName>
    </submittedName>
</protein>
<dbReference type="Pfam" id="PF12796">
    <property type="entry name" value="Ank_2"/>
    <property type="match status" value="1"/>
</dbReference>
<dbReference type="GO" id="GO:0005634">
    <property type="term" value="C:nucleus"/>
    <property type="evidence" value="ECO:0007669"/>
    <property type="project" value="TreeGrafter"/>
</dbReference>
<proteinExistence type="predicted"/>
<dbReference type="STRING" id="3469.A0A4Y7JPN3"/>
<dbReference type="AlphaFoldDB" id="A0A4Y7JPN3"/>
<dbReference type="Gene3D" id="1.25.40.20">
    <property type="entry name" value="Ankyrin repeat-containing domain"/>
    <property type="match status" value="1"/>
</dbReference>
<dbReference type="PANTHER" id="PTHR24124:SF8">
    <property type="entry name" value="OCA DOMAIN-CONTAINING PROTEIN"/>
    <property type="match status" value="1"/>
</dbReference>
<dbReference type="PROSITE" id="PS50088">
    <property type="entry name" value="ANK_REPEAT"/>
    <property type="match status" value="2"/>
</dbReference>
<dbReference type="GO" id="GO:0010468">
    <property type="term" value="P:regulation of gene expression"/>
    <property type="evidence" value="ECO:0007669"/>
    <property type="project" value="TreeGrafter"/>
</dbReference>
<sequence>MEFINESWRSLTHPLYGLNLKDKFGSLERNHLHKAVAEGNSKLVKAIINEDKSLLLEKDKIGCTPLHLASISGNVGIVKLLLIADPTACNVKDEYERTPLHVAIDIDDVPVMKALLPTTAVDTDILHFSIRKSSRLRTFETLVEHFSTLANVNVLNTRNNVTDGDTLLHTAARLNKLKIMKYLLHFRRLSVDTTLENYIEPKKKALDMVTEEDRN</sequence>
<dbReference type="Gramene" id="RZC61768">
    <property type="protein sequence ID" value="RZC61768"/>
    <property type="gene ID" value="C5167_023510"/>
</dbReference>
<gene>
    <name evidence="4" type="ORF">C5167_023510</name>
</gene>
<dbReference type="SMART" id="SM00248">
    <property type="entry name" value="ANK"/>
    <property type="match status" value="4"/>
</dbReference>
<dbReference type="InterPro" id="IPR036770">
    <property type="entry name" value="Ankyrin_rpt-contain_sf"/>
</dbReference>
<dbReference type="SUPFAM" id="SSF48403">
    <property type="entry name" value="Ankyrin repeat"/>
    <property type="match status" value="1"/>
</dbReference>
<keyword evidence="5" id="KW-1185">Reference proteome</keyword>
<dbReference type="EMBL" id="CM010719">
    <property type="protein sequence ID" value="RZC61768.1"/>
    <property type="molecule type" value="Genomic_DNA"/>
</dbReference>
<name>A0A4Y7JPN3_PAPSO</name>
<feature type="repeat" description="ANK" evidence="3">
    <location>
        <begin position="163"/>
        <end position="184"/>
    </location>
</feature>
<evidence type="ECO:0000313" key="4">
    <source>
        <dbReference type="EMBL" id="RZC61768.1"/>
    </source>
</evidence>
<evidence type="ECO:0000256" key="2">
    <source>
        <dbReference type="ARBA" id="ARBA00023043"/>
    </source>
</evidence>
<evidence type="ECO:0000256" key="3">
    <source>
        <dbReference type="PROSITE-ProRule" id="PRU00023"/>
    </source>
</evidence>
<dbReference type="OrthoDB" id="10040922at2759"/>
<dbReference type="PANTHER" id="PTHR24124">
    <property type="entry name" value="ANKYRIN REPEAT FAMILY A"/>
    <property type="match status" value="1"/>
</dbReference>
<dbReference type="PROSITE" id="PS50297">
    <property type="entry name" value="ANK_REP_REGION"/>
    <property type="match status" value="2"/>
</dbReference>
<accession>A0A4Y7JPN3</accession>